<feature type="compositionally biased region" description="Basic and acidic residues" evidence="1">
    <location>
        <begin position="1"/>
        <end position="10"/>
    </location>
</feature>
<dbReference type="AlphaFoldDB" id="I0IDB1"/>
<name>I0IDB1_PHYMF</name>
<sequence length="258" mass="27409">MKPDPADPHAAEPAPAPARSRGRLLPPLLSGLMLVAATGWGLTLPRAGDADPFHREVAAAVAAAPIDVAGYAGRDAEVAAAAVELLRPNVILSRSFTPAEGSDASTLPSPWVQLLVVQCRDARDILGHWPPVCYEANGYSPVSAEDTRWTVAGRELPGRRYRFAKEGPDGRRDRIVVANFLVLPDGRVVRDMAQVTDAGGDYRLRSYGAAQVQVLTPEGMSEELRRGLELDFLAAHAPLIETMASGVPAEPAGPADLD</sequence>
<dbReference type="KEGG" id="phm:PSMK_10900"/>
<dbReference type="EMBL" id="AP012338">
    <property type="protein sequence ID" value="BAM03249.1"/>
    <property type="molecule type" value="Genomic_DNA"/>
</dbReference>
<evidence type="ECO:0008006" key="4">
    <source>
        <dbReference type="Google" id="ProtNLM"/>
    </source>
</evidence>
<feature type="compositionally biased region" description="Low complexity" evidence="1">
    <location>
        <begin position="11"/>
        <end position="22"/>
    </location>
</feature>
<dbReference type="STRING" id="1142394.PSMK_10900"/>
<evidence type="ECO:0000256" key="1">
    <source>
        <dbReference type="SAM" id="MobiDB-lite"/>
    </source>
</evidence>
<dbReference type="Proteomes" id="UP000007881">
    <property type="component" value="Chromosome"/>
</dbReference>
<accession>I0IDB1</accession>
<protein>
    <recommendedName>
        <fullName evidence="4">Methanolan biosynthesis EpsI domain-containing protein</fullName>
    </recommendedName>
</protein>
<dbReference type="RefSeq" id="WP_014436468.1">
    <property type="nucleotide sequence ID" value="NC_017080.1"/>
</dbReference>
<reference evidence="2 3" key="1">
    <citation type="submission" date="2012-02" db="EMBL/GenBank/DDBJ databases">
        <title>Complete genome sequence of Phycisphaera mikurensis NBRC 102666.</title>
        <authorList>
            <person name="Ankai A."/>
            <person name="Hosoyama A."/>
            <person name="Terui Y."/>
            <person name="Sekine M."/>
            <person name="Fukai R."/>
            <person name="Kato Y."/>
            <person name="Nakamura S."/>
            <person name="Yamada-Narita S."/>
            <person name="Kawakoshi A."/>
            <person name="Fukunaga Y."/>
            <person name="Yamazaki S."/>
            <person name="Fujita N."/>
        </authorList>
    </citation>
    <scope>NUCLEOTIDE SEQUENCE [LARGE SCALE GENOMIC DNA]</scope>
    <source>
        <strain evidence="3">NBRC 102666 / KCTC 22515 / FYK2301M01</strain>
    </source>
</reference>
<dbReference type="HOGENOM" id="CLU_1077106_0_0_0"/>
<evidence type="ECO:0000313" key="2">
    <source>
        <dbReference type="EMBL" id="BAM03249.1"/>
    </source>
</evidence>
<proteinExistence type="predicted"/>
<gene>
    <name evidence="2" type="ordered locus">PSMK_10900</name>
</gene>
<organism evidence="2 3">
    <name type="scientific">Phycisphaera mikurensis (strain NBRC 102666 / KCTC 22515 / FYK2301M01)</name>
    <dbReference type="NCBI Taxonomy" id="1142394"/>
    <lineage>
        <taxon>Bacteria</taxon>
        <taxon>Pseudomonadati</taxon>
        <taxon>Planctomycetota</taxon>
        <taxon>Phycisphaerae</taxon>
        <taxon>Phycisphaerales</taxon>
        <taxon>Phycisphaeraceae</taxon>
        <taxon>Phycisphaera</taxon>
    </lineage>
</organism>
<keyword evidence="3" id="KW-1185">Reference proteome</keyword>
<evidence type="ECO:0000313" key="3">
    <source>
        <dbReference type="Proteomes" id="UP000007881"/>
    </source>
</evidence>
<dbReference type="OrthoDB" id="288208at2"/>
<feature type="region of interest" description="Disordered" evidence="1">
    <location>
        <begin position="1"/>
        <end position="22"/>
    </location>
</feature>